<organism evidence="2 3">
    <name type="scientific">Microlunatus ginsengisoli</name>
    <dbReference type="NCBI Taxonomy" id="363863"/>
    <lineage>
        <taxon>Bacteria</taxon>
        <taxon>Bacillati</taxon>
        <taxon>Actinomycetota</taxon>
        <taxon>Actinomycetes</taxon>
        <taxon>Propionibacteriales</taxon>
        <taxon>Propionibacteriaceae</taxon>
        <taxon>Microlunatus</taxon>
    </lineage>
</organism>
<keyword evidence="3" id="KW-1185">Reference proteome</keyword>
<dbReference type="PANTHER" id="PTHR18964">
    <property type="entry name" value="ROK (REPRESSOR, ORF, KINASE) FAMILY"/>
    <property type="match status" value="1"/>
</dbReference>
<dbReference type="Pfam" id="PF00480">
    <property type="entry name" value="ROK"/>
    <property type="match status" value="1"/>
</dbReference>
<dbReference type="EMBL" id="BAABAB010000022">
    <property type="protein sequence ID" value="GAA3627563.1"/>
    <property type="molecule type" value="Genomic_DNA"/>
</dbReference>
<evidence type="ECO:0000256" key="1">
    <source>
        <dbReference type="ARBA" id="ARBA00006479"/>
    </source>
</evidence>
<accession>A0ABP7A9M2</accession>
<dbReference type="InterPro" id="IPR043129">
    <property type="entry name" value="ATPase_NBD"/>
</dbReference>
<comment type="similarity">
    <text evidence="1">Belongs to the ROK (NagC/XylR) family.</text>
</comment>
<comment type="caution">
    <text evidence="2">The sequence shown here is derived from an EMBL/GenBank/DDBJ whole genome shotgun (WGS) entry which is preliminary data.</text>
</comment>
<dbReference type="Gene3D" id="3.30.420.40">
    <property type="match status" value="2"/>
</dbReference>
<dbReference type="SUPFAM" id="SSF53067">
    <property type="entry name" value="Actin-like ATPase domain"/>
    <property type="match status" value="1"/>
</dbReference>
<sequence length="390" mass="40907">MWETPAVTSPSLSPWDVRSDTERTVALEVLLHGPVSRSELARRLRLSPASLTRLVAPMVADGLLEETDGMGTSALGRPTRPVRIAAGAGHFIGVRLTPTEAHGVVTNMRADILGVAVARLDDTTPAGVVGTVGDVIDRLRTDQQVDPYRVGVSLGGLVDHHARVRSAHFYDWAEPVDLAADVRRATAIPTVIDNDVMALTRAQSWFGIGRGMDRFAVITLGVGVGLGIVMHGELIESPDAGLGLIQHFPLNDSGPVCPAGHHGCAQAMLTDDAIAAQTSVAIRRAVNRDEALDLAADGDPAARAVADQSGRALGRLVAAVANLTMCYRIIVTGEGGRLAAVAGDAMRAQIGIERDPDAGQLEIHNPALTVADWAQGPAVLAIQTLVRPSA</sequence>
<dbReference type="Proteomes" id="UP001501490">
    <property type="component" value="Unassembled WGS sequence"/>
</dbReference>
<dbReference type="SUPFAM" id="SSF46785">
    <property type="entry name" value="Winged helix' DNA-binding domain"/>
    <property type="match status" value="1"/>
</dbReference>
<evidence type="ECO:0000313" key="2">
    <source>
        <dbReference type="EMBL" id="GAA3627563.1"/>
    </source>
</evidence>
<protein>
    <submittedName>
        <fullName evidence="2">ROK family transcriptional regulator</fullName>
    </submittedName>
</protein>
<dbReference type="InterPro" id="IPR036388">
    <property type="entry name" value="WH-like_DNA-bd_sf"/>
</dbReference>
<dbReference type="Gene3D" id="1.10.10.10">
    <property type="entry name" value="Winged helix-like DNA-binding domain superfamily/Winged helix DNA-binding domain"/>
    <property type="match status" value="1"/>
</dbReference>
<gene>
    <name evidence="2" type="ORF">GCM10022236_32350</name>
</gene>
<evidence type="ECO:0000313" key="3">
    <source>
        <dbReference type="Proteomes" id="UP001501490"/>
    </source>
</evidence>
<dbReference type="InterPro" id="IPR000600">
    <property type="entry name" value="ROK"/>
</dbReference>
<dbReference type="PANTHER" id="PTHR18964:SF149">
    <property type="entry name" value="BIFUNCTIONAL UDP-N-ACETYLGLUCOSAMINE 2-EPIMERASE_N-ACETYLMANNOSAMINE KINASE"/>
    <property type="match status" value="1"/>
</dbReference>
<name>A0ABP7A9M2_9ACTN</name>
<reference evidence="3" key="1">
    <citation type="journal article" date="2019" name="Int. J. Syst. Evol. Microbiol.">
        <title>The Global Catalogue of Microorganisms (GCM) 10K type strain sequencing project: providing services to taxonomists for standard genome sequencing and annotation.</title>
        <authorList>
            <consortium name="The Broad Institute Genomics Platform"/>
            <consortium name="The Broad Institute Genome Sequencing Center for Infectious Disease"/>
            <person name="Wu L."/>
            <person name="Ma J."/>
        </authorList>
    </citation>
    <scope>NUCLEOTIDE SEQUENCE [LARGE SCALE GENOMIC DNA]</scope>
    <source>
        <strain evidence="3">JCM 16929</strain>
    </source>
</reference>
<dbReference type="InterPro" id="IPR036390">
    <property type="entry name" value="WH_DNA-bd_sf"/>
</dbReference>
<proteinExistence type="inferred from homology"/>